<comment type="pathway">
    <text evidence="2 11">Carbohydrate biosynthesis; gluconeogenesis.</text>
</comment>
<dbReference type="PANTHER" id="PTHR30182:SF12">
    <property type="entry name" value="L-SERINE DEHYDRATASE, BETA CHAIN-RELATED"/>
    <property type="match status" value="1"/>
</dbReference>
<dbReference type="GO" id="GO:0051539">
    <property type="term" value="F:4 iron, 4 sulfur cluster binding"/>
    <property type="evidence" value="ECO:0007669"/>
    <property type="project" value="UniProtKB-UniRule"/>
</dbReference>
<evidence type="ECO:0000256" key="6">
    <source>
        <dbReference type="ARBA" id="ARBA00022723"/>
    </source>
</evidence>
<comment type="similarity">
    <text evidence="3 11 12">Belongs to the iron-sulfur dependent L-serine dehydratase family.</text>
</comment>
<keyword evidence="4 11" id="KW-0312">Gluconeogenesis</keyword>
<evidence type="ECO:0000256" key="8">
    <source>
        <dbReference type="ARBA" id="ARBA00023014"/>
    </source>
</evidence>
<dbReference type="FunFam" id="3.30.70.260:FF:000008">
    <property type="entry name" value="D-3-phosphoglycerate dehydrogenase, chloroplastic"/>
    <property type="match status" value="1"/>
</dbReference>
<dbReference type="CDD" id="cd04903">
    <property type="entry name" value="ACT_LSD"/>
    <property type="match status" value="1"/>
</dbReference>
<dbReference type="STRING" id="1123382.SAMN02745221_00110"/>
<evidence type="ECO:0000256" key="10">
    <source>
        <dbReference type="ARBA" id="ARBA00049406"/>
    </source>
</evidence>
<keyword evidence="5 11" id="KW-0004">4Fe-4S</keyword>
<dbReference type="EMBL" id="FQWY01000002">
    <property type="protein sequence ID" value="SHG39592.1"/>
    <property type="molecule type" value="Genomic_DNA"/>
</dbReference>
<dbReference type="PIRSF" id="PIRSF036692">
    <property type="entry name" value="SDH_B"/>
    <property type="match status" value="1"/>
</dbReference>
<evidence type="ECO:0000259" key="13">
    <source>
        <dbReference type="PROSITE" id="PS51671"/>
    </source>
</evidence>
<dbReference type="InterPro" id="IPR045865">
    <property type="entry name" value="ACT-like_dom_sf"/>
</dbReference>
<dbReference type="InterPro" id="IPR004643">
    <property type="entry name" value="Fe-S_L-Ser_bsu"/>
</dbReference>
<evidence type="ECO:0000256" key="2">
    <source>
        <dbReference type="ARBA" id="ARBA00004742"/>
    </source>
</evidence>
<evidence type="ECO:0000256" key="7">
    <source>
        <dbReference type="ARBA" id="ARBA00023004"/>
    </source>
</evidence>
<evidence type="ECO:0000256" key="5">
    <source>
        <dbReference type="ARBA" id="ARBA00022485"/>
    </source>
</evidence>
<feature type="domain" description="ACT" evidence="13">
    <location>
        <begin position="151"/>
        <end position="226"/>
    </location>
</feature>
<dbReference type="GO" id="GO:0006094">
    <property type="term" value="P:gluconeogenesis"/>
    <property type="evidence" value="ECO:0007669"/>
    <property type="project" value="UniProtKB-UniRule"/>
</dbReference>
<dbReference type="InterPro" id="IPR029009">
    <property type="entry name" value="ASB_dom_sf"/>
</dbReference>
<dbReference type="InterPro" id="IPR005131">
    <property type="entry name" value="Ser_deHydtase_bsu"/>
</dbReference>
<keyword evidence="8 11" id="KW-0411">Iron-sulfur</keyword>
<dbReference type="Pfam" id="PF01842">
    <property type="entry name" value="ACT"/>
    <property type="match status" value="1"/>
</dbReference>
<organism evidence="14 15">
    <name type="scientific">Thermosyntropha lipolytica DSM 11003</name>
    <dbReference type="NCBI Taxonomy" id="1123382"/>
    <lineage>
        <taxon>Bacteria</taxon>
        <taxon>Bacillati</taxon>
        <taxon>Bacillota</taxon>
        <taxon>Clostridia</taxon>
        <taxon>Eubacteriales</taxon>
        <taxon>Syntrophomonadaceae</taxon>
        <taxon>Thermosyntropha</taxon>
    </lineage>
</organism>
<evidence type="ECO:0000256" key="9">
    <source>
        <dbReference type="ARBA" id="ARBA00023239"/>
    </source>
</evidence>
<keyword evidence="15" id="KW-1185">Reference proteome</keyword>
<keyword evidence="9 11" id="KW-0456">Lyase</keyword>
<dbReference type="Proteomes" id="UP000242329">
    <property type="component" value="Unassembled WGS sequence"/>
</dbReference>
<keyword evidence="7 11" id="KW-0408">Iron</keyword>
<dbReference type="PANTHER" id="PTHR30182">
    <property type="entry name" value="L-SERINE DEHYDRATASE"/>
    <property type="match status" value="1"/>
</dbReference>
<evidence type="ECO:0000256" key="12">
    <source>
        <dbReference type="RuleBase" id="RU366059"/>
    </source>
</evidence>
<dbReference type="InterPro" id="IPR051318">
    <property type="entry name" value="Fe-S_L-Ser"/>
</dbReference>
<dbReference type="Pfam" id="PF03315">
    <property type="entry name" value="SDH_beta"/>
    <property type="match status" value="1"/>
</dbReference>
<evidence type="ECO:0000256" key="1">
    <source>
        <dbReference type="ARBA" id="ARBA00001966"/>
    </source>
</evidence>
<dbReference type="SUPFAM" id="SSF143548">
    <property type="entry name" value="Serine metabolism enzymes domain"/>
    <property type="match status" value="1"/>
</dbReference>
<dbReference type="NCBIfam" id="TIGR00719">
    <property type="entry name" value="sda_beta"/>
    <property type="match status" value="1"/>
</dbReference>
<evidence type="ECO:0000256" key="3">
    <source>
        <dbReference type="ARBA" id="ARBA00008636"/>
    </source>
</evidence>
<keyword evidence="6 11" id="KW-0479">Metal-binding</keyword>
<dbReference type="UniPathway" id="UPA00138"/>
<comment type="cofactor">
    <cofactor evidence="1 12">
        <name>[4Fe-4S] cluster</name>
        <dbReference type="ChEBI" id="CHEBI:49883"/>
    </cofactor>
</comment>
<dbReference type="Gene3D" id="3.30.1330.90">
    <property type="entry name" value="D-3-phosphoglycerate dehydrogenase, domain 3"/>
    <property type="match status" value="1"/>
</dbReference>
<protein>
    <recommendedName>
        <fullName evidence="11">L-serine deaminase</fullName>
    </recommendedName>
</protein>
<accession>A0A1M5JGB1</accession>
<dbReference type="GO" id="GO:0046872">
    <property type="term" value="F:metal ion binding"/>
    <property type="evidence" value="ECO:0007669"/>
    <property type="project" value="UniProtKB-UniRule"/>
</dbReference>
<dbReference type="AlphaFoldDB" id="A0A1M5JGB1"/>
<evidence type="ECO:0000256" key="11">
    <source>
        <dbReference type="PIRNR" id="PIRNR036692"/>
    </source>
</evidence>
<evidence type="ECO:0000313" key="14">
    <source>
        <dbReference type="EMBL" id="SHG39592.1"/>
    </source>
</evidence>
<dbReference type="PROSITE" id="PS51671">
    <property type="entry name" value="ACT"/>
    <property type="match status" value="1"/>
</dbReference>
<proteinExistence type="inferred from homology"/>
<comment type="catalytic activity">
    <reaction evidence="10 11 12">
        <text>L-serine = pyruvate + NH4(+)</text>
        <dbReference type="Rhea" id="RHEA:19169"/>
        <dbReference type="ChEBI" id="CHEBI:15361"/>
        <dbReference type="ChEBI" id="CHEBI:28938"/>
        <dbReference type="ChEBI" id="CHEBI:33384"/>
        <dbReference type="EC" id="4.3.1.17"/>
    </reaction>
</comment>
<evidence type="ECO:0000256" key="4">
    <source>
        <dbReference type="ARBA" id="ARBA00022432"/>
    </source>
</evidence>
<dbReference type="GO" id="GO:0003941">
    <property type="term" value="F:L-serine ammonia-lyase activity"/>
    <property type="evidence" value="ECO:0007669"/>
    <property type="project" value="UniProtKB-UniRule"/>
</dbReference>
<dbReference type="SUPFAM" id="SSF55021">
    <property type="entry name" value="ACT-like"/>
    <property type="match status" value="1"/>
</dbReference>
<sequence>MIVTSVSIFDIIGPVMVGPSSSHTAGAAKIGSVARRVCKGKIVEVDFYLHGSFAQTYKGHGTAKALLGGILGMSPCDERIRDSYKIAAEQGIRFSFHQVDLGDVHPNTVKIVMRDDRGEKHELIGSSVGGGKILITNIDGMEMEFTAEYPTIINKHLDKPGTVAKVSSILARYDINIAFLKVFRQSRGSLASMVIETDNKVTPEILEEIQAIPTIKQIMFIDANGI</sequence>
<evidence type="ECO:0000313" key="15">
    <source>
        <dbReference type="Proteomes" id="UP000242329"/>
    </source>
</evidence>
<dbReference type="InterPro" id="IPR002912">
    <property type="entry name" value="ACT_dom"/>
</dbReference>
<name>A0A1M5JGB1_9FIRM</name>
<gene>
    <name evidence="14" type="ORF">SAMN02745221_00110</name>
</gene>
<reference evidence="15" key="1">
    <citation type="submission" date="2016-11" db="EMBL/GenBank/DDBJ databases">
        <authorList>
            <person name="Varghese N."/>
            <person name="Submissions S."/>
        </authorList>
    </citation>
    <scope>NUCLEOTIDE SEQUENCE [LARGE SCALE GENOMIC DNA]</scope>
    <source>
        <strain evidence="15">DSM 11003</strain>
    </source>
</reference>
<dbReference type="RefSeq" id="WP_278280481.1">
    <property type="nucleotide sequence ID" value="NZ_FQWY01000002.1"/>
</dbReference>
<dbReference type="Gene3D" id="3.30.70.260">
    <property type="match status" value="1"/>
</dbReference>